<feature type="transmembrane region" description="Helical" evidence="6">
    <location>
        <begin position="226"/>
        <end position="251"/>
    </location>
</feature>
<dbReference type="RefSeq" id="WP_322776643.1">
    <property type="nucleotide sequence ID" value="NZ_JARJFB010000042.1"/>
</dbReference>
<keyword evidence="4 6" id="KW-1133">Transmembrane helix</keyword>
<accession>A0ABU5NC69</accession>
<keyword evidence="3 6" id="KW-0812">Transmembrane</keyword>
<feature type="transmembrane region" description="Helical" evidence="6">
    <location>
        <begin position="192"/>
        <end position="214"/>
    </location>
</feature>
<dbReference type="PANTHER" id="PTHR42865:SF8">
    <property type="entry name" value="SERINE_THREONINE TRANSPORTER SSTT"/>
    <property type="match status" value="1"/>
</dbReference>
<protein>
    <submittedName>
        <fullName evidence="7">Sodium:dicarboxylate symporter family protein</fullName>
    </submittedName>
</protein>
<feature type="transmembrane region" description="Helical" evidence="6">
    <location>
        <begin position="349"/>
        <end position="372"/>
    </location>
</feature>
<comment type="subcellular location">
    <subcellularLocation>
        <location evidence="1">Membrane</location>
        <topology evidence="1">Multi-pass membrane protein</topology>
    </subcellularLocation>
</comment>
<comment type="caution">
    <text evidence="7">The sequence shown here is derived from an EMBL/GenBank/DDBJ whole genome shotgun (WGS) entry which is preliminary data.</text>
</comment>
<proteinExistence type="predicted"/>
<dbReference type="PANTHER" id="PTHR42865">
    <property type="entry name" value="PROTON/GLUTAMATE-ASPARTATE SYMPORTER"/>
    <property type="match status" value="1"/>
</dbReference>
<evidence type="ECO:0000256" key="6">
    <source>
        <dbReference type="SAM" id="Phobius"/>
    </source>
</evidence>
<dbReference type="InterPro" id="IPR001991">
    <property type="entry name" value="Na-dicarboxylate_symporter"/>
</dbReference>
<feature type="transmembrane region" description="Helical" evidence="6">
    <location>
        <begin position="31"/>
        <end position="56"/>
    </location>
</feature>
<feature type="transmembrane region" description="Helical" evidence="6">
    <location>
        <begin position="7"/>
        <end position="25"/>
    </location>
</feature>
<evidence type="ECO:0000256" key="3">
    <source>
        <dbReference type="ARBA" id="ARBA00022692"/>
    </source>
</evidence>
<evidence type="ECO:0000256" key="2">
    <source>
        <dbReference type="ARBA" id="ARBA00022448"/>
    </source>
</evidence>
<feature type="transmembrane region" description="Helical" evidence="6">
    <location>
        <begin position="271"/>
        <end position="290"/>
    </location>
</feature>
<evidence type="ECO:0000313" key="8">
    <source>
        <dbReference type="Proteomes" id="UP001291687"/>
    </source>
</evidence>
<dbReference type="EMBL" id="JARJFB010000042">
    <property type="protein sequence ID" value="MEA0970744.1"/>
    <property type="molecule type" value="Genomic_DNA"/>
</dbReference>
<dbReference type="Pfam" id="PF00375">
    <property type="entry name" value="SDF"/>
    <property type="match status" value="1"/>
</dbReference>
<evidence type="ECO:0000256" key="5">
    <source>
        <dbReference type="ARBA" id="ARBA00023136"/>
    </source>
</evidence>
<evidence type="ECO:0000256" key="4">
    <source>
        <dbReference type="ARBA" id="ARBA00022989"/>
    </source>
</evidence>
<sequence length="385" mass="42402">MFHQMPAALAIIIFTIIAFGSYIPLPLAEILFGISLTIKSLIIFLLPVIIFSLLYKAAANLAKDASKIILIILGGVIVSNFITTSLSQVIGMIIHGFDLSLAIPNENDTLKGDVLFTIPNLVPNHYAMFSGIIAGILSARIFPKKAERFCILFEKITTQLLKIITLMIPLFVAGFVVKLQHDGVITQILRDYTLIFAIIAFSQFGFITFIYFILEKFNLSRSIISIKNMIPAALSGFSTMSSAASMPLTIIGTEKNAQNKDLVHTVIPATVNIHLIGDCIAIPCFAYAILKNYNLPQPDISTYFLFTFYFVLAKFSVAAIPGGGIIVMLPILDKYLGFNTEMLSLITALYILFDPFITSANVLGNGAFARIIDKLDLRKTIRENQ</sequence>
<dbReference type="SUPFAM" id="SSF118215">
    <property type="entry name" value="Proton glutamate symport protein"/>
    <property type="match status" value="1"/>
</dbReference>
<evidence type="ECO:0000313" key="7">
    <source>
        <dbReference type="EMBL" id="MEA0970744.1"/>
    </source>
</evidence>
<keyword evidence="2" id="KW-0813">Transport</keyword>
<reference evidence="7 8" key="1">
    <citation type="submission" date="2023-03" db="EMBL/GenBank/DDBJ databases">
        <title>Host association and intracellularity evolved multiple times independently in the Rickettsiales.</title>
        <authorList>
            <person name="Castelli M."/>
            <person name="Nardi T."/>
            <person name="Gammuto L."/>
            <person name="Bellinzona G."/>
            <person name="Sabaneyeva E."/>
            <person name="Potekhin A."/>
            <person name="Serra V."/>
            <person name="Petroni G."/>
            <person name="Sassera D."/>
        </authorList>
    </citation>
    <scope>NUCLEOTIDE SEQUENCE [LARGE SCALE GENOMIC DNA]</scope>
    <source>
        <strain evidence="7 8">Sr 2-6</strain>
    </source>
</reference>
<keyword evidence="8" id="KW-1185">Reference proteome</keyword>
<feature type="transmembrane region" description="Helical" evidence="6">
    <location>
        <begin position="302"/>
        <end position="329"/>
    </location>
</feature>
<dbReference type="InterPro" id="IPR036458">
    <property type="entry name" value="Na:dicarbo_symporter_sf"/>
</dbReference>
<keyword evidence="5 6" id="KW-0472">Membrane</keyword>
<feature type="transmembrane region" description="Helical" evidence="6">
    <location>
        <begin position="114"/>
        <end position="139"/>
    </location>
</feature>
<dbReference type="Gene3D" id="1.10.3860.10">
    <property type="entry name" value="Sodium:dicarboxylate symporter"/>
    <property type="match status" value="1"/>
</dbReference>
<gene>
    <name evidence="7" type="ORF">Megvenef_00712</name>
</gene>
<organism evidence="7 8">
    <name type="scientific">Candidatus Megaera venefica</name>
    <dbReference type="NCBI Taxonomy" id="2055910"/>
    <lineage>
        <taxon>Bacteria</taxon>
        <taxon>Pseudomonadati</taxon>
        <taxon>Pseudomonadota</taxon>
        <taxon>Alphaproteobacteria</taxon>
        <taxon>Rickettsiales</taxon>
        <taxon>Rickettsiaceae</taxon>
        <taxon>Candidatus Megaera</taxon>
    </lineage>
</organism>
<evidence type="ECO:0000256" key="1">
    <source>
        <dbReference type="ARBA" id="ARBA00004141"/>
    </source>
</evidence>
<name>A0ABU5NC69_9RICK</name>
<dbReference type="Proteomes" id="UP001291687">
    <property type="component" value="Unassembled WGS sequence"/>
</dbReference>
<feature type="transmembrane region" description="Helical" evidence="6">
    <location>
        <begin position="68"/>
        <end position="94"/>
    </location>
</feature>
<feature type="transmembrane region" description="Helical" evidence="6">
    <location>
        <begin position="160"/>
        <end position="180"/>
    </location>
</feature>